<dbReference type="EMBL" id="MHUV01000001">
    <property type="protein sequence ID" value="OHA83195.1"/>
    <property type="molecule type" value="Genomic_DNA"/>
</dbReference>
<protein>
    <submittedName>
        <fullName evidence="1">Uncharacterized protein</fullName>
    </submittedName>
</protein>
<organism evidence="1 2">
    <name type="scientific">Candidatus Yonathbacteria bacterium RIFCSPLOWO2_01_FULL_43_27</name>
    <dbReference type="NCBI Taxonomy" id="1802726"/>
    <lineage>
        <taxon>Bacteria</taxon>
        <taxon>Candidatus Yonathiibacteriota</taxon>
    </lineage>
</organism>
<evidence type="ECO:0000313" key="2">
    <source>
        <dbReference type="Proteomes" id="UP000178817"/>
    </source>
</evidence>
<reference evidence="1 2" key="1">
    <citation type="journal article" date="2016" name="Nat. Commun.">
        <title>Thousands of microbial genomes shed light on interconnected biogeochemical processes in an aquifer system.</title>
        <authorList>
            <person name="Anantharaman K."/>
            <person name="Brown C.T."/>
            <person name="Hug L.A."/>
            <person name="Sharon I."/>
            <person name="Castelle C.J."/>
            <person name="Probst A.J."/>
            <person name="Thomas B.C."/>
            <person name="Singh A."/>
            <person name="Wilkins M.J."/>
            <person name="Karaoz U."/>
            <person name="Brodie E.L."/>
            <person name="Williams K.H."/>
            <person name="Hubbard S.S."/>
            <person name="Banfield J.F."/>
        </authorList>
    </citation>
    <scope>NUCLEOTIDE SEQUENCE [LARGE SCALE GENOMIC DNA]</scope>
</reference>
<name>A0A1G2SE01_9BACT</name>
<dbReference type="AlphaFoldDB" id="A0A1G2SE01"/>
<comment type="caution">
    <text evidence="1">The sequence shown here is derived from an EMBL/GenBank/DDBJ whole genome shotgun (WGS) entry which is preliminary data.</text>
</comment>
<accession>A0A1G2SE01</accession>
<dbReference type="Proteomes" id="UP000178817">
    <property type="component" value="Unassembled WGS sequence"/>
</dbReference>
<proteinExistence type="predicted"/>
<evidence type="ECO:0000313" key="1">
    <source>
        <dbReference type="EMBL" id="OHA83195.1"/>
    </source>
</evidence>
<dbReference type="STRING" id="1802726.A3B07_00295"/>
<sequence length="60" mass="7158">MQCSTFDLVWSETKYVGLSHIKLQSFLLSVPHTKENLRRSYPFSIPREYEVPIFKRPPFI</sequence>
<gene>
    <name evidence="1" type="ORF">A3B07_00295</name>
</gene>